<organism evidence="1 2">
    <name type="scientific">Zosterops borbonicus</name>
    <dbReference type="NCBI Taxonomy" id="364589"/>
    <lineage>
        <taxon>Eukaryota</taxon>
        <taxon>Metazoa</taxon>
        <taxon>Chordata</taxon>
        <taxon>Craniata</taxon>
        <taxon>Vertebrata</taxon>
        <taxon>Euteleostomi</taxon>
        <taxon>Archelosauria</taxon>
        <taxon>Archosauria</taxon>
        <taxon>Dinosauria</taxon>
        <taxon>Saurischia</taxon>
        <taxon>Theropoda</taxon>
        <taxon>Coelurosauria</taxon>
        <taxon>Aves</taxon>
        <taxon>Neognathae</taxon>
        <taxon>Neoaves</taxon>
        <taxon>Telluraves</taxon>
        <taxon>Australaves</taxon>
        <taxon>Passeriformes</taxon>
        <taxon>Sylvioidea</taxon>
        <taxon>Zosteropidae</taxon>
        <taxon>Zosterops</taxon>
    </lineage>
</organism>
<reference evidence="1" key="1">
    <citation type="submission" date="2019-04" db="EMBL/GenBank/DDBJ databases">
        <title>Genome assembly of Zosterops borbonicus 15179.</title>
        <authorList>
            <person name="Leroy T."/>
            <person name="Anselmetti Y."/>
            <person name="Tilak M.-K."/>
            <person name="Nabholz B."/>
        </authorList>
    </citation>
    <scope>NUCLEOTIDE SEQUENCE</scope>
    <source>
        <strain evidence="1">HGM_15179</strain>
        <tissue evidence="1">Muscle</tissue>
    </source>
</reference>
<gene>
    <name evidence="1" type="ORF">HGM15179_016015</name>
</gene>
<dbReference type="AlphaFoldDB" id="A0A8K1G3H2"/>
<proteinExistence type="predicted"/>
<comment type="caution">
    <text evidence="1">The sequence shown here is derived from an EMBL/GenBank/DDBJ whole genome shotgun (WGS) entry which is preliminary data.</text>
</comment>
<dbReference type="Proteomes" id="UP000796761">
    <property type="component" value="Unassembled WGS sequence"/>
</dbReference>
<keyword evidence="2" id="KW-1185">Reference proteome</keyword>
<evidence type="ECO:0000313" key="1">
    <source>
        <dbReference type="EMBL" id="TRZ11091.1"/>
    </source>
</evidence>
<name>A0A8K1G3H2_9PASS</name>
<sequence length="101" mass="11593">MQAASRMDLLLAKAEPIRDNSCASVREYLSKETFLHLKYDKFVVFLIETMNLSRQETANRVVQRLFKVTLLNMRRGRRNGDVVSSITTIRVHGGVKTSHKV</sequence>
<evidence type="ECO:0000313" key="2">
    <source>
        <dbReference type="Proteomes" id="UP000796761"/>
    </source>
</evidence>
<accession>A0A8K1G3H2</accession>
<protein>
    <submittedName>
        <fullName evidence="1">Uncharacterized protein</fullName>
    </submittedName>
</protein>
<dbReference type="EMBL" id="SWJQ01000760">
    <property type="protein sequence ID" value="TRZ11091.1"/>
    <property type="molecule type" value="Genomic_DNA"/>
</dbReference>